<accession>A0AA41KCM8</accession>
<dbReference type="InterPro" id="IPR047641">
    <property type="entry name" value="ABC_transpr_MalK/UgpC-like"/>
</dbReference>
<dbReference type="Gene3D" id="3.40.50.300">
    <property type="entry name" value="P-loop containing nucleotide triphosphate hydrolases"/>
    <property type="match status" value="1"/>
</dbReference>
<keyword evidence="5 15" id="KW-0067">ATP-binding</keyword>
<evidence type="ECO:0000256" key="12">
    <source>
        <dbReference type="ARBA" id="ARBA00065962"/>
    </source>
</evidence>
<evidence type="ECO:0000256" key="3">
    <source>
        <dbReference type="ARBA" id="ARBA00022475"/>
    </source>
</evidence>
<evidence type="ECO:0000256" key="11">
    <source>
        <dbReference type="ARBA" id="ARBA00061029"/>
    </source>
</evidence>
<dbReference type="AlphaFoldDB" id="A0AA41KCM8"/>
<dbReference type="Gene3D" id="2.40.50.100">
    <property type="match status" value="1"/>
</dbReference>
<comment type="similarity">
    <text evidence="11">Belongs to the ABC transporter superfamily. Carbohydrate uptake transporter-1 (CUT1) (TC 3.A.1.1) family.</text>
</comment>
<dbReference type="CDD" id="cd03301">
    <property type="entry name" value="ABC_MalK_N"/>
    <property type="match status" value="1"/>
</dbReference>
<evidence type="ECO:0000313" key="16">
    <source>
        <dbReference type="Proteomes" id="UP001166304"/>
    </source>
</evidence>
<dbReference type="SMART" id="SM00382">
    <property type="entry name" value="AAA"/>
    <property type="match status" value="1"/>
</dbReference>
<dbReference type="Gene3D" id="2.40.50.140">
    <property type="entry name" value="Nucleic acid-binding proteins"/>
    <property type="match status" value="1"/>
</dbReference>
<comment type="caution">
    <text evidence="15">The sequence shown here is derived from an EMBL/GenBank/DDBJ whole genome shotgun (WGS) entry which is preliminary data.</text>
</comment>
<comment type="function">
    <text evidence="10">Part of the ABC transporter complex XacGHIJK involved in the uptake of xylose and arabinose. Responsible for energy coupling to the transport system.</text>
</comment>
<dbReference type="Proteomes" id="UP001166304">
    <property type="component" value="Unassembled WGS sequence"/>
</dbReference>
<evidence type="ECO:0000313" key="15">
    <source>
        <dbReference type="EMBL" id="MBV0902590.1"/>
    </source>
</evidence>
<dbReference type="InterPro" id="IPR012340">
    <property type="entry name" value="NA-bd_OB-fold"/>
</dbReference>
<dbReference type="GO" id="GO:0055052">
    <property type="term" value="C:ATP-binding cassette (ABC) transporter complex, substrate-binding subunit-containing"/>
    <property type="evidence" value="ECO:0007669"/>
    <property type="project" value="TreeGrafter"/>
</dbReference>
<comment type="subunit">
    <text evidence="12">The complex is composed of two ATP-binding proteins (XacJ and XacK), two transmembrane proteins (XacH and XacI) and a solute-binding protein (XacG).</text>
</comment>
<gene>
    <name evidence="15" type="ORF">KTS37_12400</name>
</gene>
<proteinExistence type="inferred from homology"/>
<dbReference type="Pfam" id="PF08402">
    <property type="entry name" value="TOBE_2"/>
    <property type="match status" value="1"/>
</dbReference>
<organism evidence="15 16">
    <name type="scientific">Haloarcula salina</name>
    <dbReference type="NCBI Taxonomy" id="1429914"/>
    <lineage>
        <taxon>Archaea</taxon>
        <taxon>Methanobacteriati</taxon>
        <taxon>Methanobacteriota</taxon>
        <taxon>Stenosarchaea group</taxon>
        <taxon>Halobacteria</taxon>
        <taxon>Halobacteriales</taxon>
        <taxon>Haloarculaceae</taxon>
        <taxon>Haloarcula</taxon>
    </lineage>
</organism>
<dbReference type="InterPro" id="IPR003439">
    <property type="entry name" value="ABC_transporter-like_ATP-bd"/>
</dbReference>
<dbReference type="SUPFAM" id="SSF50331">
    <property type="entry name" value="MOP-like"/>
    <property type="match status" value="1"/>
</dbReference>
<evidence type="ECO:0000256" key="8">
    <source>
        <dbReference type="ARBA" id="ARBA00050355"/>
    </source>
</evidence>
<comment type="catalytic activity">
    <reaction evidence="9">
        <text>L-arabinose(out) + ATP + H2O = L-arabinose(in) + ADP + phosphate + H(+)</text>
        <dbReference type="Rhea" id="RHEA:30007"/>
        <dbReference type="ChEBI" id="CHEBI:15377"/>
        <dbReference type="ChEBI" id="CHEBI:15378"/>
        <dbReference type="ChEBI" id="CHEBI:17535"/>
        <dbReference type="ChEBI" id="CHEBI:30616"/>
        <dbReference type="ChEBI" id="CHEBI:43474"/>
        <dbReference type="ChEBI" id="CHEBI:456216"/>
        <dbReference type="EC" id="7.5.2.13"/>
    </reaction>
    <physiologicalReaction direction="left-to-right" evidence="9">
        <dbReference type="Rhea" id="RHEA:30008"/>
    </physiologicalReaction>
</comment>
<comment type="subcellular location">
    <subcellularLocation>
        <location evidence="1">Cell membrane</location>
        <topology evidence="1">Peripheral membrane protein</topology>
    </subcellularLocation>
</comment>
<protein>
    <recommendedName>
        <fullName evidence="13">ABC-type D-xylose/L-arabinose transporter</fullName>
        <ecNumber evidence="13">7.5.2.13</ecNumber>
    </recommendedName>
</protein>
<dbReference type="InterPro" id="IPR003593">
    <property type="entry name" value="AAA+_ATPase"/>
</dbReference>
<reference evidence="15" key="1">
    <citation type="submission" date="2021-06" db="EMBL/GenBank/DDBJ databases">
        <title>New haloarchaea isolates fom saline soil.</title>
        <authorList>
            <person name="Duran-Viseras A."/>
            <person name="Sanchez-Porro C.S."/>
            <person name="Ventosa A."/>
        </authorList>
    </citation>
    <scope>NUCLEOTIDE SEQUENCE</scope>
    <source>
        <strain evidence="15">JCM 18369</strain>
    </source>
</reference>
<dbReference type="GO" id="GO:0008643">
    <property type="term" value="P:carbohydrate transport"/>
    <property type="evidence" value="ECO:0007669"/>
    <property type="project" value="InterPro"/>
</dbReference>
<dbReference type="InterPro" id="IPR013611">
    <property type="entry name" value="Transp-assoc_OB_typ2"/>
</dbReference>
<dbReference type="GO" id="GO:0140359">
    <property type="term" value="F:ABC-type transporter activity"/>
    <property type="evidence" value="ECO:0007669"/>
    <property type="project" value="InterPro"/>
</dbReference>
<dbReference type="InterPro" id="IPR015855">
    <property type="entry name" value="ABC_transpr_MalK-like"/>
</dbReference>
<sequence length="388" mass="41763">MASLELEALRKEFDGGSIVAVDDIDLSIDDGEFVTVVGPSGCGKSTTLRMIAGLERPTSGRIRIGDEDVTDVHARHRDVAMVFQNYALYPHKTIEQNMAFGLRMSTDLSAAEREQRVTETAEMMGIGDLLSDTPDQLSGGQKQRVALGRAIVREPDVFLFDEPLSNLDAKLRTTMRTEIQRLQEELGITAVYVTHDQEEAMTMGDRIVILNDGNLQQTGRPKEVYENPANRFVGGFVGSPSMNFLDVTAEPTGDGIRLSDEDGGFAYDLTGGRVRAFGDIEGGSYVLGVRPEDVSVAEGDGQAAVPATVDVLEPVGSDNYLYLNLGDGSDGFDGEDSPAFVARVSADVEPAVGERVRVVFDESAVHLFDPRDGNAVTAAEEPAAATPK</sequence>
<evidence type="ECO:0000259" key="14">
    <source>
        <dbReference type="PROSITE" id="PS50893"/>
    </source>
</evidence>
<dbReference type="InterPro" id="IPR017871">
    <property type="entry name" value="ABC_transporter-like_CS"/>
</dbReference>
<keyword evidence="7" id="KW-0472">Membrane</keyword>
<dbReference type="EMBL" id="JAHQXE010000003">
    <property type="protein sequence ID" value="MBV0902590.1"/>
    <property type="molecule type" value="Genomic_DNA"/>
</dbReference>
<dbReference type="InterPro" id="IPR027417">
    <property type="entry name" value="P-loop_NTPase"/>
</dbReference>
<keyword evidence="16" id="KW-1185">Reference proteome</keyword>
<keyword evidence="2" id="KW-0813">Transport</keyword>
<feature type="domain" description="ABC transporter" evidence="14">
    <location>
        <begin position="4"/>
        <end position="237"/>
    </location>
</feature>
<dbReference type="NCBIfam" id="NF008653">
    <property type="entry name" value="PRK11650.1"/>
    <property type="match status" value="1"/>
</dbReference>
<dbReference type="Pfam" id="PF00005">
    <property type="entry name" value="ABC_tran"/>
    <property type="match status" value="1"/>
</dbReference>
<dbReference type="PROSITE" id="PS50893">
    <property type="entry name" value="ABC_TRANSPORTER_2"/>
    <property type="match status" value="1"/>
</dbReference>
<dbReference type="GO" id="GO:0005524">
    <property type="term" value="F:ATP binding"/>
    <property type="evidence" value="ECO:0007669"/>
    <property type="project" value="UniProtKB-KW"/>
</dbReference>
<evidence type="ECO:0000256" key="4">
    <source>
        <dbReference type="ARBA" id="ARBA00022741"/>
    </source>
</evidence>
<comment type="catalytic activity">
    <reaction evidence="8">
        <text>D-xylose(out) + ATP + H2O = D-xylose(in) + ADP + phosphate + H(+)</text>
        <dbReference type="Rhea" id="RHEA:29899"/>
        <dbReference type="ChEBI" id="CHEBI:15377"/>
        <dbReference type="ChEBI" id="CHEBI:15378"/>
        <dbReference type="ChEBI" id="CHEBI:30616"/>
        <dbReference type="ChEBI" id="CHEBI:43474"/>
        <dbReference type="ChEBI" id="CHEBI:53455"/>
        <dbReference type="ChEBI" id="CHEBI:456216"/>
        <dbReference type="EC" id="7.5.2.13"/>
    </reaction>
    <physiologicalReaction direction="left-to-right" evidence="8">
        <dbReference type="Rhea" id="RHEA:29900"/>
    </physiologicalReaction>
</comment>
<dbReference type="SUPFAM" id="SSF52540">
    <property type="entry name" value="P-loop containing nucleoside triphosphate hydrolases"/>
    <property type="match status" value="1"/>
</dbReference>
<name>A0AA41KCM8_9EURY</name>
<dbReference type="PROSITE" id="PS00211">
    <property type="entry name" value="ABC_TRANSPORTER_1"/>
    <property type="match status" value="1"/>
</dbReference>
<dbReference type="PANTHER" id="PTHR43875">
    <property type="entry name" value="MALTODEXTRIN IMPORT ATP-BINDING PROTEIN MSMX"/>
    <property type="match status" value="1"/>
</dbReference>
<dbReference type="FunFam" id="3.40.50.300:FF:000042">
    <property type="entry name" value="Maltose/maltodextrin ABC transporter, ATP-binding protein"/>
    <property type="match status" value="1"/>
</dbReference>
<evidence type="ECO:0000256" key="6">
    <source>
        <dbReference type="ARBA" id="ARBA00022967"/>
    </source>
</evidence>
<evidence type="ECO:0000256" key="7">
    <source>
        <dbReference type="ARBA" id="ARBA00023136"/>
    </source>
</evidence>
<dbReference type="GO" id="GO:0016887">
    <property type="term" value="F:ATP hydrolysis activity"/>
    <property type="evidence" value="ECO:0007669"/>
    <property type="project" value="InterPro"/>
</dbReference>
<dbReference type="InterPro" id="IPR008995">
    <property type="entry name" value="Mo/tungstate-bd_C_term_dom"/>
</dbReference>
<evidence type="ECO:0000256" key="5">
    <source>
        <dbReference type="ARBA" id="ARBA00022840"/>
    </source>
</evidence>
<keyword evidence="3" id="KW-1003">Cell membrane</keyword>
<dbReference type="PANTHER" id="PTHR43875:SF15">
    <property type="entry name" value="TREHALOSE IMPORT ATP-BINDING PROTEIN SUGC"/>
    <property type="match status" value="1"/>
</dbReference>
<evidence type="ECO:0000256" key="10">
    <source>
        <dbReference type="ARBA" id="ARBA00053454"/>
    </source>
</evidence>
<evidence type="ECO:0000256" key="1">
    <source>
        <dbReference type="ARBA" id="ARBA00004202"/>
    </source>
</evidence>
<keyword evidence="4" id="KW-0547">Nucleotide-binding</keyword>
<keyword evidence="6" id="KW-1278">Translocase</keyword>
<evidence type="ECO:0000256" key="9">
    <source>
        <dbReference type="ARBA" id="ARBA00051890"/>
    </source>
</evidence>
<dbReference type="EC" id="7.5.2.13" evidence="13"/>
<evidence type="ECO:0000256" key="2">
    <source>
        <dbReference type="ARBA" id="ARBA00022448"/>
    </source>
</evidence>
<dbReference type="RefSeq" id="WP_162413266.1">
    <property type="nucleotide sequence ID" value="NZ_JAHQXE010000003.1"/>
</dbReference>
<evidence type="ECO:0000256" key="13">
    <source>
        <dbReference type="ARBA" id="ARBA00066315"/>
    </source>
</evidence>